<feature type="non-terminal residue" evidence="1">
    <location>
        <position position="1"/>
    </location>
</feature>
<dbReference type="InterPro" id="IPR036691">
    <property type="entry name" value="Endo/exonu/phosph_ase_sf"/>
</dbReference>
<protein>
    <recommendedName>
        <fullName evidence="2">Endonuclease/exonuclease/phosphatase domain-containing protein</fullName>
    </recommendedName>
</protein>
<dbReference type="InterPro" id="IPR052560">
    <property type="entry name" value="RdDP_mobile_element"/>
</dbReference>
<dbReference type="EMBL" id="GBRD01010457">
    <property type="protein sequence ID" value="JAG55367.1"/>
    <property type="molecule type" value="Transcribed_RNA"/>
</dbReference>
<evidence type="ECO:0000313" key="1">
    <source>
        <dbReference type="EMBL" id="JAG55367.1"/>
    </source>
</evidence>
<dbReference type="AlphaFoldDB" id="A0A0K8SPU9"/>
<name>A0A0K8SPU9_LYGHE</name>
<accession>A0A0K8SPU9</accession>
<proteinExistence type="predicted"/>
<sequence length="149" mass="17317">LVPSGNQSINSAIDITFASSNLATRLSWNIVDDTLGSNHWPVVITLDEAETPYQPTPTRKWNMNKADWEEFTNFLHSREQLLQPNLTYNDFIAIVEEACNHSIPLTTSRPFKRRKHWWTTACKIAVENRHRACKVYIRNSTWVNYIEAQ</sequence>
<feature type="non-terminal residue" evidence="1">
    <location>
        <position position="149"/>
    </location>
</feature>
<dbReference type="PANTHER" id="PTHR36688:SF2">
    <property type="entry name" value="ENDONUCLEASE_EXONUCLEASE_PHOSPHATASE DOMAIN-CONTAINING PROTEIN"/>
    <property type="match status" value="1"/>
</dbReference>
<evidence type="ECO:0008006" key="2">
    <source>
        <dbReference type="Google" id="ProtNLM"/>
    </source>
</evidence>
<dbReference type="Gene3D" id="3.60.10.10">
    <property type="entry name" value="Endonuclease/exonuclease/phosphatase"/>
    <property type="match status" value="1"/>
</dbReference>
<reference evidence="1" key="1">
    <citation type="submission" date="2014-09" db="EMBL/GenBank/DDBJ databases">
        <authorList>
            <person name="Magalhaes I.L.F."/>
            <person name="Oliveira U."/>
            <person name="Santos F.R."/>
            <person name="Vidigal T.H.D.A."/>
            <person name="Brescovit A.D."/>
            <person name="Santos A.J."/>
        </authorList>
    </citation>
    <scope>NUCLEOTIDE SEQUENCE</scope>
</reference>
<dbReference type="PANTHER" id="PTHR36688">
    <property type="entry name" value="ENDO/EXONUCLEASE/PHOSPHATASE DOMAIN-CONTAINING PROTEIN"/>
    <property type="match status" value="1"/>
</dbReference>
<organism evidence="1">
    <name type="scientific">Lygus hesperus</name>
    <name type="common">Western plant bug</name>
    <dbReference type="NCBI Taxonomy" id="30085"/>
    <lineage>
        <taxon>Eukaryota</taxon>
        <taxon>Metazoa</taxon>
        <taxon>Ecdysozoa</taxon>
        <taxon>Arthropoda</taxon>
        <taxon>Hexapoda</taxon>
        <taxon>Insecta</taxon>
        <taxon>Pterygota</taxon>
        <taxon>Neoptera</taxon>
        <taxon>Paraneoptera</taxon>
        <taxon>Hemiptera</taxon>
        <taxon>Heteroptera</taxon>
        <taxon>Panheteroptera</taxon>
        <taxon>Cimicomorpha</taxon>
        <taxon>Miridae</taxon>
        <taxon>Mirini</taxon>
        <taxon>Lygus</taxon>
    </lineage>
</organism>
<dbReference type="SUPFAM" id="SSF56219">
    <property type="entry name" value="DNase I-like"/>
    <property type="match status" value="1"/>
</dbReference>